<sequence>MAMRRSVVLRRRPQGMPAADDFEIIEDAIPTPAEGEIVTRTIYLSLDPYMRGRLSEAKSYAKPVAIGEVMTGETVGEVVASAHPDYAPGDIVVGPRGWSTHCVSAGTSAWGSLSKLRKGEAKLSYYLGILGMPGVTAYSGMKDIGQPKAGETVVVSAASGAVGSVVGQLAKRAGARAVGIAGGADKCRFVREELGFDDCVDHRAPELRKAIAAACPKGADVYFENVGGAVQAAVFPLLNDFGRMVMCGMVAEYNNTELAPGPNLMAAVRKRLRIEGLIVSDKPERFDEWRRLAAPWVMDGSLRYREDVVDGLDHAAEAFIGLLGGKNFGKLVVRVGAEP</sequence>
<dbReference type="EMBL" id="BANB01000478">
    <property type="protein sequence ID" value="GAN77836.1"/>
    <property type="molecule type" value="Genomic_DNA"/>
</dbReference>
<dbReference type="AlphaFoldDB" id="A0A0D6P902"/>
<dbReference type="SUPFAM" id="SSF51735">
    <property type="entry name" value="NAD(P)-binding Rossmann-fold domains"/>
    <property type="match status" value="1"/>
</dbReference>
<dbReference type="InterPro" id="IPR020843">
    <property type="entry name" value="ER"/>
</dbReference>
<dbReference type="SUPFAM" id="SSF50129">
    <property type="entry name" value="GroES-like"/>
    <property type="match status" value="2"/>
</dbReference>
<dbReference type="InterPro" id="IPR045010">
    <property type="entry name" value="MDR_fam"/>
</dbReference>
<feature type="domain" description="Enoyl reductase (ER)" evidence="2">
    <location>
        <begin position="18"/>
        <end position="333"/>
    </location>
</feature>
<comment type="caution">
    <text evidence="3">The sequence shown here is derived from an EMBL/GenBank/DDBJ whole genome shotgun (WGS) entry which is preliminary data.</text>
</comment>
<dbReference type="Pfam" id="PF00107">
    <property type="entry name" value="ADH_zinc_N"/>
    <property type="match status" value="1"/>
</dbReference>
<dbReference type="FunFam" id="3.40.50.720:FF:000121">
    <property type="entry name" value="Prostaglandin reductase 2"/>
    <property type="match status" value="1"/>
</dbReference>
<evidence type="ECO:0000313" key="4">
    <source>
        <dbReference type="Proteomes" id="UP000032680"/>
    </source>
</evidence>
<dbReference type="OrthoDB" id="9805663at2"/>
<keyword evidence="1" id="KW-0560">Oxidoreductase</keyword>
<keyword evidence="4" id="KW-1185">Reference proteome</keyword>
<dbReference type="InterPro" id="IPR013149">
    <property type="entry name" value="ADH-like_C"/>
</dbReference>
<protein>
    <submittedName>
        <fullName evidence="3">Oxidoreductase</fullName>
    </submittedName>
</protein>
<evidence type="ECO:0000313" key="3">
    <source>
        <dbReference type="EMBL" id="GAN77836.1"/>
    </source>
</evidence>
<evidence type="ECO:0000259" key="2">
    <source>
        <dbReference type="SMART" id="SM00829"/>
    </source>
</evidence>
<dbReference type="CDD" id="cd05288">
    <property type="entry name" value="PGDH"/>
    <property type="match status" value="1"/>
</dbReference>
<dbReference type="Proteomes" id="UP000032680">
    <property type="component" value="Unassembled WGS sequence"/>
</dbReference>
<organism evidence="3 4">
    <name type="scientific">Acidisphaera rubrifaciens HS-AP3</name>
    <dbReference type="NCBI Taxonomy" id="1231350"/>
    <lineage>
        <taxon>Bacteria</taxon>
        <taxon>Pseudomonadati</taxon>
        <taxon>Pseudomonadota</taxon>
        <taxon>Alphaproteobacteria</taxon>
        <taxon>Acetobacterales</taxon>
        <taxon>Acetobacteraceae</taxon>
        <taxon>Acidisphaera</taxon>
    </lineage>
</organism>
<reference evidence="3 4" key="1">
    <citation type="submission" date="2012-11" db="EMBL/GenBank/DDBJ databases">
        <title>Whole genome sequence of Acidisphaera rubrifaciens HS-AP3.</title>
        <authorList>
            <person name="Azuma Y."/>
            <person name="Higashiura N."/>
            <person name="Hirakawa H."/>
            <person name="Matsushita K."/>
        </authorList>
    </citation>
    <scope>NUCLEOTIDE SEQUENCE [LARGE SCALE GENOMIC DNA]</scope>
    <source>
        <strain evidence="3 4">HS-AP3</strain>
    </source>
</reference>
<accession>A0A0D6P902</accession>
<dbReference type="Pfam" id="PF16884">
    <property type="entry name" value="ADH_N_2"/>
    <property type="match status" value="1"/>
</dbReference>
<dbReference type="GO" id="GO:0016628">
    <property type="term" value="F:oxidoreductase activity, acting on the CH-CH group of donors, NAD or NADP as acceptor"/>
    <property type="evidence" value="ECO:0007669"/>
    <property type="project" value="InterPro"/>
</dbReference>
<dbReference type="InterPro" id="IPR036291">
    <property type="entry name" value="NAD(P)-bd_dom_sf"/>
</dbReference>
<dbReference type="PANTHER" id="PTHR43205">
    <property type="entry name" value="PROSTAGLANDIN REDUCTASE"/>
    <property type="match status" value="1"/>
</dbReference>
<dbReference type="PANTHER" id="PTHR43205:SF7">
    <property type="entry name" value="PROSTAGLANDIN REDUCTASE 1"/>
    <property type="match status" value="1"/>
</dbReference>
<proteinExistence type="predicted"/>
<name>A0A0D6P902_9PROT</name>
<dbReference type="InterPro" id="IPR041694">
    <property type="entry name" value="ADH_N_2"/>
</dbReference>
<dbReference type="SMART" id="SM00829">
    <property type="entry name" value="PKS_ER"/>
    <property type="match status" value="1"/>
</dbReference>
<gene>
    <name evidence="3" type="ORF">Asru_0478_10</name>
</gene>
<dbReference type="Gene3D" id="3.40.50.720">
    <property type="entry name" value="NAD(P)-binding Rossmann-like Domain"/>
    <property type="match status" value="1"/>
</dbReference>
<evidence type="ECO:0000256" key="1">
    <source>
        <dbReference type="ARBA" id="ARBA00023002"/>
    </source>
</evidence>
<dbReference type="RefSeq" id="WP_048862094.1">
    <property type="nucleotide sequence ID" value="NZ_BANB01000478.1"/>
</dbReference>
<dbReference type="InterPro" id="IPR011032">
    <property type="entry name" value="GroES-like_sf"/>
</dbReference>
<dbReference type="Gene3D" id="3.90.180.10">
    <property type="entry name" value="Medium-chain alcohol dehydrogenases, catalytic domain"/>
    <property type="match status" value="1"/>
</dbReference>